<evidence type="ECO:0000256" key="9">
    <source>
        <dbReference type="ARBA" id="ARBA00033102"/>
    </source>
</evidence>
<organism evidence="16 17">
    <name type="scientific">Serpentinimonas maccroryi</name>
    <dbReference type="NCBI Taxonomy" id="1458426"/>
    <lineage>
        <taxon>Bacteria</taxon>
        <taxon>Pseudomonadati</taxon>
        <taxon>Pseudomonadota</taxon>
        <taxon>Betaproteobacteria</taxon>
        <taxon>Burkholderiales</taxon>
        <taxon>Comamonadaceae</taxon>
        <taxon>Serpentinimonas</taxon>
    </lineage>
</organism>
<reference evidence="16 17" key="1">
    <citation type="journal article" date="2014" name="Nat. Commun.">
        <title>Physiological and genomic features of highly alkaliphilic hydrogen-utilizing Betaproteobacteria from a continental serpentinizing site.</title>
        <authorList>
            <person name="Suzuki S."/>
            <person name="Kuenen J.G."/>
            <person name="Schipper K."/>
            <person name="van der Velde S."/>
            <person name="Ishii S."/>
            <person name="Wu A."/>
            <person name="Sorokin D.Y."/>
            <person name="Tenney A."/>
            <person name="Meng X.Y."/>
            <person name="Morrill P.L."/>
            <person name="Kamagata Y."/>
            <person name="Muyzer G."/>
            <person name="Nealson K.H."/>
        </authorList>
    </citation>
    <scope>NUCLEOTIDE SEQUENCE [LARGE SCALE GENOMIC DNA]</scope>
    <source>
        <strain evidence="16 17">B1</strain>
    </source>
</reference>
<feature type="domain" description="Quinolinate phosphoribosyl transferase N-terminal" evidence="15">
    <location>
        <begin position="51"/>
        <end position="132"/>
    </location>
</feature>
<feature type="binding site" evidence="13">
    <location>
        <begin position="155"/>
        <end position="157"/>
    </location>
    <ligand>
        <name>substrate</name>
    </ligand>
</feature>
<gene>
    <name evidence="16" type="primary">nadC</name>
    <name evidence="16" type="ORF">SMCB_1224</name>
</gene>
<dbReference type="EMBL" id="AP014569">
    <property type="protein sequence ID" value="BAO83452.1"/>
    <property type="molecule type" value="Genomic_DNA"/>
</dbReference>
<evidence type="ECO:0000313" key="17">
    <source>
        <dbReference type="Proteomes" id="UP000066014"/>
    </source>
</evidence>
<dbReference type="KEGG" id="cbab:SMCB_1224"/>
<keyword evidence="17" id="KW-1185">Reference proteome</keyword>
<evidence type="ECO:0000256" key="10">
    <source>
        <dbReference type="ARBA" id="ARBA00047445"/>
    </source>
</evidence>
<name>A0A060NNX0_9BURK</name>
<dbReference type="InterPro" id="IPR004393">
    <property type="entry name" value="NadC"/>
</dbReference>
<dbReference type="NCBIfam" id="TIGR00078">
    <property type="entry name" value="nadC"/>
    <property type="match status" value="1"/>
</dbReference>
<dbReference type="UniPathway" id="UPA00253">
    <property type="reaction ID" value="UER00331"/>
</dbReference>
<comment type="subunit">
    <text evidence="4">Hexamer formed by 3 homodimers.</text>
</comment>
<dbReference type="InterPro" id="IPR036068">
    <property type="entry name" value="Nicotinate_pribotase-like_C"/>
</dbReference>
<dbReference type="InterPro" id="IPR002638">
    <property type="entry name" value="Quinolinate_PRibosylTrfase_C"/>
</dbReference>
<evidence type="ECO:0000259" key="14">
    <source>
        <dbReference type="Pfam" id="PF01729"/>
    </source>
</evidence>
<dbReference type="RefSeq" id="WP_082027270.1">
    <property type="nucleotide sequence ID" value="NZ_AP014569.1"/>
</dbReference>
<evidence type="ECO:0000256" key="5">
    <source>
        <dbReference type="ARBA" id="ARBA00011944"/>
    </source>
</evidence>
<feature type="binding site" evidence="13">
    <location>
        <begin position="292"/>
        <end position="294"/>
    </location>
    <ligand>
        <name>substrate</name>
    </ligand>
</feature>
<dbReference type="InterPro" id="IPR013785">
    <property type="entry name" value="Aldolase_TIM"/>
</dbReference>
<dbReference type="AlphaFoldDB" id="A0A060NNX0"/>
<comment type="catalytic activity">
    <reaction evidence="10">
        <text>nicotinate beta-D-ribonucleotide + CO2 + diphosphate = quinolinate + 5-phospho-alpha-D-ribose 1-diphosphate + 2 H(+)</text>
        <dbReference type="Rhea" id="RHEA:12733"/>
        <dbReference type="ChEBI" id="CHEBI:15378"/>
        <dbReference type="ChEBI" id="CHEBI:16526"/>
        <dbReference type="ChEBI" id="CHEBI:29959"/>
        <dbReference type="ChEBI" id="CHEBI:33019"/>
        <dbReference type="ChEBI" id="CHEBI:57502"/>
        <dbReference type="ChEBI" id="CHEBI:58017"/>
        <dbReference type="EC" id="2.4.2.19"/>
    </reaction>
</comment>
<evidence type="ECO:0000256" key="3">
    <source>
        <dbReference type="ARBA" id="ARBA00009400"/>
    </source>
</evidence>
<dbReference type="GO" id="GO:0009435">
    <property type="term" value="P:NAD+ biosynthetic process"/>
    <property type="evidence" value="ECO:0007669"/>
    <property type="project" value="UniProtKB-UniPathway"/>
</dbReference>
<feature type="binding site" evidence="13">
    <location>
        <begin position="271"/>
        <end position="273"/>
    </location>
    <ligand>
        <name>substrate</name>
    </ligand>
</feature>
<dbReference type="InterPro" id="IPR037128">
    <property type="entry name" value="Quinolinate_PRibosylTase_N_sf"/>
</dbReference>
<feature type="binding site" evidence="13">
    <location>
        <position position="223"/>
    </location>
    <ligand>
        <name>substrate</name>
    </ligand>
</feature>
<comment type="function">
    <text evidence="1">Involved in the catabolism of quinolinic acid (QA).</text>
</comment>
<dbReference type="Pfam" id="PF01729">
    <property type="entry name" value="QRPTase_C"/>
    <property type="match status" value="1"/>
</dbReference>
<evidence type="ECO:0000256" key="7">
    <source>
        <dbReference type="ARBA" id="ARBA00022676"/>
    </source>
</evidence>
<sequence length="314" mass="33174">MTLPNLDPTPEPKSLAGSFADPFTPATIAALAQADVARALAEDVGTGDLSAALIDPERRACANLLAREAAVLCGAPWVQAAVLALDPDARLHWLVPEGQRCAANQVVLRLEGRARALLSAERTALNFLQTLSAVATQTARFVQQVAGTRAQIVDTRKTLPGLRLAQKYAVRTGGGTNHRLGLYDAVLIKENHIAAVGGVAAALQQAQRLVAQGAATVRFVQIEVETLAQLDEALTAGARMVLLDNMDLPTLREAVRRNTAHPSGPALLEVSGGVNLETVRALAETGVDRISIGALTKDLKAVDFSLRFEAQPQV</sequence>
<evidence type="ECO:0000256" key="4">
    <source>
        <dbReference type="ARBA" id="ARBA00011218"/>
    </source>
</evidence>
<protein>
    <recommendedName>
        <fullName evidence="11">Probable nicotinate-nucleotide pyrophosphorylase [carboxylating]</fullName>
        <ecNumber evidence="5">2.4.2.19</ecNumber>
    </recommendedName>
    <alternativeName>
        <fullName evidence="9">Quinolinate phosphoribosyltransferase [decarboxylating]</fullName>
    </alternativeName>
</protein>
<dbReference type="GO" id="GO:0034213">
    <property type="term" value="P:quinolinate catabolic process"/>
    <property type="evidence" value="ECO:0007669"/>
    <property type="project" value="TreeGrafter"/>
</dbReference>
<dbReference type="SUPFAM" id="SSF51690">
    <property type="entry name" value="Nicotinate/Quinolinate PRTase C-terminal domain-like"/>
    <property type="match status" value="1"/>
</dbReference>
<dbReference type="InterPro" id="IPR022412">
    <property type="entry name" value="Quinolinate_PRibosylTrfase_N"/>
</dbReference>
<evidence type="ECO:0000256" key="13">
    <source>
        <dbReference type="PIRSR" id="PIRSR006250-1"/>
    </source>
</evidence>
<evidence type="ECO:0000256" key="12">
    <source>
        <dbReference type="PIRNR" id="PIRNR006250"/>
    </source>
</evidence>
<dbReference type="EC" id="2.4.2.19" evidence="5"/>
<dbReference type="SUPFAM" id="SSF54675">
    <property type="entry name" value="Nicotinate/Quinolinate PRTase N-terminal domain-like"/>
    <property type="match status" value="1"/>
</dbReference>
<evidence type="ECO:0000256" key="6">
    <source>
        <dbReference type="ARBA" id="ARBA00022642"/>
    </source>
</evidence>
<dbReference type="HOGENOM" id="CLU_039622_0_1_4"/>
<dbReference type="STRING" id="1458426.SMCB_1224"/>
<dbReference type="GO" id="GO:0004514">
    <property type="term" value="F:nicotinate-nucleotide diphosphorylase (carboxylating) activity"/>
    <property type="evidence" value="ECO:0007669"/>
    <property type="project" value="UniProtKB-EC"/>
</dbReference>
<keyword evidence="8 12" id="KW-0808">Transferase</keyword>
<keyword evidence="7 12" id="KW-0328">Glycosyltransferase</keyword>
<comment type="pathway">
    <text evidence="2">Cofactor biosynthesis; NAD(+) biosynthesis; nicotinate D-ribonucleotide from quinolinate: step 1/1.</text>
</comment>
<evidence type="ECO:0000256" key="1">
    <source>
        <dbReference type="ARBA" id="ARBA00003237"/>
    </source>
</evidence>
<dbReference type="FunFam" id="3.90.1170.20:FF:000001">
    <property type="entry name" value="Nicotinate-nucleotide diphosphorylase (Carboxylating)"/>
    <property type="match status" value="1"/>
</dbReference>
<dbReference type="CDD" id="cd01572">
    <property type="entry name" value="QPRTase"/>
    <property type="match status" value="1"/>
</dbReference>
<feature type="binding site" evidence="13">
    <location>
        <position position="244"/>
    </location>
    <ligand>
        <name>substrate</name>
    </ligand>
</feature>
<dbReference type="Gene3D" id="3.20.20.70">
    <property type="entry name" value="Aldolase class I"/>
    <property type="match status" value="1"/>
</dbReference>
<evidence type="ECO:0000313" key="16">
    <source>
        <dbReference type="EMBL" id="BAO83452.1"/>
    </source>
</evidence>
<feature type="binding site" evidence="13">
    <location>
        <position position="189"/>
    </location>
    <ligand>
        <name>substrate</name>
    </ligand>
</feature>
<dbReference type="Proteomes" id="UP000066014">
    <property type="component" value="Chromosome"/>
</dbReference>
<feature type="binding site" evidence="13">
    <location>
        <position position="122"/>
    </location>
    <ligand>
        <name>substrate</name>
    </ligand>
</feature>
<dbReference type="Pfam" id="PF02749">
    <property type="entry name" value="QRPTase_N"/>
    <property type="match status" value="1"/>
</dbReference>
<feature type="domain" description="Quinolinate phosphoribosyl transferase C-terminal" evidence="14">
    <location>
        <begin position="134"/>
        <end position="307"/>
    </location>
</feature>
<comment type="similarity">
    <text evidence="3 12">Belongs to the NadC/ModD family.</text>
</comment>
<evidence type="ECO:0000256" key="8">
    <source>
        <dbReference type="ARBA" id="ARBA00022679"/>
    </source>
</evidence>
<evidence type="ECO:0000259" key="15">
    <source>
        <dbReference type="Pfam" id="PF02749"/>
    </source>
</evidence>
<dbReference type="GO" id="GO:0005737">
    <property type="term" value="C:cytoplasm"/>
    <property type="evidence" value="ECO:0007669"/>
    <property type="project" value="TreeGrafter"/>
</dbReference>
<feature type="binding site" evidence="13">
    <location>
        <position position="179"/>
    </location>
    <ligand>
        <name>substrate</name>
    </ligand>
</feature>
<evidence type="ECO:0000256" key="11">
    <source>
        <dbReference type="ARBA" id="ARBA00069173"/>
    </source>
</evidence>
<dbReference type="FunFam" id="3.20.20.70:FF:000030">
    <property type="entry name" value="Nicotinate-nucleotide pyrophosphorylase, carboxylating"/>
    <property type="match status" value="1"/>
</dbReference>
<dbReference type="Gene3D" id="3.90.1170.20">
    <property type="entry name" value="Quinolinate phosphoribosyl transferase, N-terminal domain"/>
    <property type="match status" value="1"/>
</dbReference>
<keyword evidence="6" id="KW-0662">Pyridine nucleotide biosynthesis</keyword>
<proteinExistence type="inferred from homology"/>
<dbReference type="InterPro" id="IPR027277">
    <property type="entry name" value="NadC/ModD"/>
</dbReference>
<accession>A0A060NNX0</accession>
<dbReference type="OrthoDB" id="9782546at2"/>
<dbReference type="PIRSF" id="PIRSF006250">
    <property type="entry name" value="NadC_ModD"/>
    <property type="match status" value="1"/>
</dbReference>
<evidence type="ECO:0000256" key="2">
    <source>
        <dbReference type="ARBA" id="ARBA00004893"/>
    </source>
</evidence>